<comment type="subcellular location">
    <subcellularLocation>
        <location evidence="1">Cell membrane</location>
        <topology evidence="1">Multi-pass membrane protein</topology>
    </subcellularLocation>
</comment>
<keyword evidence="12" id="KW-1185">Reference proteome</keyword>
<dbReference type="InterPro" id="IPR036640">
    <property type="entry name" value="ABC1_TM_sf"/>
</dbReference>
<keyword evidence="5 8" id="KW-1133">Transmembrane helix</keyword>
<dbReference type="PANTHER" id="PTHR24221:SF654">
    <property type="entry name" value="ATP-BINDING CASSETTE SUB-FAMILY B MEMBER 6"/>
    <property type="match status" value="1"/>
</dbReference>
<evidence type="ECO:0000256" key="3">
    <source>
        <dbReference type="ARBA" id="ARBA00022741"/>
    </source>
</evidence>
<evidence type="ECO:0000256" key="8">
    <source>
        <dbReference type="SAM" id="Phobius"/>
    </source>
</evidence>
<keyword evidence="3" id="KW-0547">Nucleotide-binding</keyword>
<reference evidence="11" key="1">
    <citation type="submission" date="2022-10" db="EMBL/GenBank/DDBJ databases">
        <title>Genome sequence of Actinomyces israelii ATCC 10048.</title>
        <authorList>
            <person name="Watt R.M."/>
            <person name="Tong W.M."/>
        </authorList>
    </citation>
    <scope>NUCLEOTIDE SEQUENCE</scope>
    <source>
        <strain evidence="11">ATCC 10048</strain>
    </source>
</reference>
<feature type="transmembrane region" description="Helical" evidence="8">
    <location>
        <begin position="47"/>
        <end position="73"/>
    </location>
</feature>
<dbReference type="InterPro" id="IPR039421">
    <property type="entry name" value="Type_1_exporter"/>
</dbReference>
<dbReference type="PROSITE" id="PS00211">
    <property type="entry name" value="ABC_TRANSPORTER_1"/>
    <property type="match status" value="1"/>
</dbReference>
<feature type="domain" description="ABC transmembrane type-1" evidence="10">
    <location>
        <begin position="48"/>
        <end position="334"/>
    </location>
</feature>
<dbReference type="RefSeq" id="WP_268916552.1">
    <property type="nucleotide sequence ID" value="NZ_JAPTMY010000003.1"/>
</dbReference>
<evidence type="ECO:0000256" key="7">
    <source>
        <dbReference type="SAM" id="MobiDB-lite"/>
    </source>
</evidence>
<dbReference type="PROSITE" id="PS50893">
    <property type="entry name" value="ABC_TRANSPORTER_2"/>
    <property type="match status" value="1"/>
</dbReference>
<evidence type="ECO:0000256" key="2">
    <source>
        <dbReference type="ARBA" id="ARBA00022692"/>
    </source>
</evidence>
<dbReference type="Proteomes" id="UP001072034">
    <property type="component" value="Unassembled WGS sequence"/>
</dbReference>
<evidence type="ECO:0000259" key="10">
    <source>
        <dbReference type="PROSITE" id="PS50929"/>
    </source>
</evidence>
<dbReference type="SUPFAM" id="SSF52540">
    <property type="entry name" value="P-loop containing nucleoside triphosphate hydrolases"/>
    <property type="match status" value="1"/>
</dbReference>
<evidence type="ECO:0000256" key="5">
    <source>
        <dbReference type="ARBA" id="ARBA00022989"/>
    </source>
</evidence>
<dbReference type="EMBL" id="JAPTMY010000003">
    <property type="protein sequence ID" value="MCZ0856857.1"/>
    <property type="molecule type" value="Genomic_DNA"/>
</dbReference>
<keyword evidence="4 11" id="KW-0067">ATP-binding</keyword>
<keyword evidence="2 8" id="KW-0812">Transmembrane</keyword>
<dbReference type="InterPro" id="IPR017871">
    <property type="entry name" value="ABC_transporter-like_CS"/>
</dbReference>
<evidence type="ECO:0000313" key="12">
    <source>
        <dbReference type="Proteomes" id="UP001072034"/>
    </source>
</evidence>
<dbReference type="Gene3D" id="3.40.50.300">
    <property type="entry name" value="P-loop containing nucleotide triphosphate hydrolases"/>
    <property type="match status" value="1"/>
</dbReference>
<comment type="caution">
    <text evidence="11">The sequence shown here is derived from an EMBL/GenBank/DDBJ whole genome shotgun (WGS) entry which is preliminary data.</text>
</comment>
<dbReference type="InterPro" id="IPR003593">
    <property type="entry name" value="AAA+_ATPase"/>
</dbReference>
<dbReference type="SMART" id="SM00382">
    <property type="entry name" value="AAA"/>
    <property type="match status" value="1"/>
</dbReference>
<feature type="domain" description="ABC transporter" evidence="9">
    <location>
        <begin position="370"/>
        <end position="605"/>
    </location>
</feature>
<dbReference type="InterPro" id="IPR003439">
    <property type="entry name" value="ABC_transporter-like_ATP-bd"/>
</dbReference>
<organism evidence="11 12">
    <name type="scientific">Actinomyces israelii</name>
    <dbReference type="NCBI Taxonomy" id="1659"/>
    <lineage>
        <taxon>Bacteria</taxon>
        <taxon>Bacillati</taxon>
        <taxon>Actinomycetota</taxon>
        <taxon>Actinomycetes</taxon>
        <taxon>Actinomycetales</taxon>
        <taxon>Actinomycetaceae</taxon>
        <taxon>Actinomyces</taxon>
    </lineage>
</organism>
<gene>
    <name evidence="11" type="ORF">OHJ16_02160</name>
</gene>
<dbReference type="PROSITE" id="PS50929">
    <property type="entry name" value="ABC_TM1F"/>
    <property type="match status" value="1"/>
</dbReference>
<dbReference type="Pfam" id="PF00005">
    <property type="entry name" value="ABC_tran"/>
    <property type="match status" value="1"/>
</dbReference>
<evidence type="ECO:0000259" key="9">
    <source>
        <dbReference type="PROSITE" id="PS50893"/>
    </source>
</evidence>
<dbReference type="PANTHER" id="PTHR24221">
    <property type="entry name" value="ATP-BINDING CASSETTE SUB-FAMILY B"/>
    <property type="match status" value="1"/>
</dbReference>
<feature type="compositionally biased region" description="Polar residues" evidence="7">
    <location>
        <begin position="1"/>
        <end position="14"/>
    </location>
</feature>
<evidence type="ECO:0000256" key="1">
    <source>
        <dbReference type="ARBA" id="ARBA00004651"/>
    </source>
</evidence>
<dbReference type="GO" id="GO:0005524">
    <property type="term" value="F:ATP binding"/>
    <property type="evidence" value="ECO:0007669"/>
    <property type="project" value="UniProtKB-KW"/>
</dbReference>
<evidence type="ECO:0000313" key="11">
    <source>
        <dbReference type="EMBL" id="MCZ0856857.1"/>
    </source>
</evidence>
<dbReference type="InterPro" id="IPR027417">
    <property type="entry name" value="P-loop_NTPase"/>
</dbReference>
<evidence type="ECO:0000256" key="6">
    <source>
        <dbReference type="ARBA" id="ARBA00023136"/>
    </source>
</evidence>
<feature type="transmembrane region" description="Helical" evidence="8">
    <location>
        <begin position="274"/>
        <end position="296"/>
    </location>
</feature>
<feature type="transmembrane region" description="Helical" evidence="8">
    <location>
        <begin position="308"/>
        <end position="326"/>
    </location>
</feature>
<feature type="transmembrane region" description="Helical" evidence="8">
    <location>
        <begin position="186"/>
        <end position="208"/>
    </location>
</feature>
<dbReference type="SUPFAM" id="SSF90123">
    <property type="entry name" value="ABC transporter transmembrane region"/>
    <property type="match status" value="1"/>
</dbReference>
<dbReference type="Gene3D" id="1.20.1560.10">
    <property type="entry name" value="ABC transporter type 1, transmembrane domain"/>
    <property type="match status" value="1"/>
</dbReference>
<dbReference type="Pfam" id="PF00664">
    <property type="entry name" value="ABC_membrane"/>
    <property type="match status" value="1"/>
</dbReference>
<proteinExistence type="predicted"/>
<feature type="compositionally biased region" description="Low complexity" evidence="7">
    <location>
        <begin position="15"/>
        <end position="26"/>
    </location>
</feature>
<dbReference type="InterPro" id="IPR011527">
    <property type="entry name" value="ABC1_TM_dom"/>
</dbReference>
<feature type="region of interest" description="Disordered" evidence="7">
    <location>
        <begin position="1"/>
        <end position="28"/>
    </location>
</feature>
<evidence type="ECO:0000256" key="4">
    <source>
        <dbReference type="ARBA" id="ARBA00022840"/>
    </source>
</evidence>
<feature type="transmembrane region" description="Helical" evidence="8">
    <location>
        <begin position="156"/>
        <end position="180"/>
    </location>
</feature>
<keyword evidence="6 8" id="KW-0472">Membrane</keyword>
<protein>
    <submittedName>
        <fullName evidence="11">ABC transporter ATP-binding protein</fullName>
    </submittedName>
</protein>
<name>A0ABT4I6G3_9ACTO</name>
<feature type="transmembrane region" description="Helical" evidence="8">
    <location>
        <begin position="85"/>
        <end position="106"/>
    </location>
</feature>
<accession>A0ABT4I6G3</accession>
<sequence length="607" mass="63934">MTAEAQTDTVEPSPTATTTNAGHTTGQAPPASEIALKQLLGPVRPSIVLAFCCGMAGAALGLLPAIGVTALAQQALAATLTAQTAWAWVAAISVGLMGGHMIYLWGTGYAHRVELRFRTDLRRRIAVVLARLPLGWHTEESSGRVRSTITEDTAKVHALIAHFGSDLGMAIGAPLFGLVYLLTRSWVFTLVLLVWLAAAVAVAGALAARTMKQLTEEFNESEKQLASAAVEMADGIAAVKAFGLSGTLFGRFSDALGRYTRASYKWMRGPGRPMAVLSALMGPAFMLLPIIATGWVMVGRGLMEPVGVLPFLLVGVGLPSGMMNLASMGNSLIEARDAAQRIGELLAEPALPEPQAPVPVGHDERGGVDVALDRVSFRYRQDGPLVLDDVSLELRPGTVTAVVGPSGSGKSTLVRLVARFWDVTGGSVRVGGTDVRDASSQDLLSQMAIVLQEGGILADTARENIRLARPDATGEEVEAAARAARIHQRITALPRGYDTVLGSEGAHLSGGERQRIALARAFLAGAPVLLLDEATAQADPHSEREIQEALAALARGRTVLVIAHRLATVVDADSIVVLDGGRVVQRGTHTELLAAGGLYRTLWEAQQ</sequence>